<dbReference type="EMBL" id="ASPP01037371">
    <property type="protein sequence ID" value="ETO01802.1"/>
    <property type="molecule type" value="Genomic_DNA"/>
</dbReference>
<proteinExistence type="predicted"/>
<organism evidence="5 6">
    <name type="scientific">Reticulomyxa filosa</name>
    <dbReference type="NCBI Taxonomy" id="46433"/>
    <lineage>
        <taxon>Eukaryota</taxon>
        <taxon>Sar</taxon>
        <taxon>Rhizaria</taxon>
        <taxon>Retaria</taxon>
        <taxon>Foraminifera</taxon>
        <taxon>Monothalamids</taxon>
        <taxon>Reticulomyxidae</taxon>
        <taxon>Reticulomyxa</taxon>
    </lineage>
</organism>
<feature type="compositionally biased region" description="Low complexity" evidence="4">
    <location>
        <begin position="280"/>
        <end position="305"/>
    </location>
</feature>
<evidence type="ECO:0000256" key="1">
    <source>
        <dbReference type="ARBA" id="ARBA00022737"/>
    </source>
</evidence>
<keyword evidence="6" id="KW-1185">Reference proteome</keyword>
<keyword evidence="1" id="KW-0677">Repeat</keyword>
<dbReference type="GO" id="GO:0085020">
    <property type="term" value="P:protein K6-linked ubiquitination"/>
    <property type="evidence" value="ECO:0007669"/>
    <property type="project" value="TreeGrafter"/>
</dbReference>
<dbReference type="Gene3D" id="1.25.40.20">
    <property type="entry name" value="Ankyrin repeat-containing domain"/>
    <property type="match status" value="1"/>
</dbReference>
<protein>
    <submittedName>
        <fullName evidence="5">Uncharacterized protein</fullName>
    </submittedName>
</protein>
<gene>
    <name evidence="5" type="ORF">RFI_35638</name>
</gene>
<evidence type="ECO:0000256" key="2">
    <source>
        <dbReference type="ARBA" id="ARBA00023043"/>
    </source>
</evidence>
<dbReference type="PANTHER" id="PTHR24171:SF8">
    <property type="entry name" value="BRCA1-ASSOCIATED RING DOMAIN PROTEIN 1"/>
    <property type="match status" value="1"/>
</dbReference>
<feature type="repeat" description="ANK" evidence="3">
    <location>
        <begin position="165"/>
        <end position="197"/>
    </location>
</feature>
<keyword evidence="2 3" id="KW-0040">ANK repeat</keyword>
<dbReference type="OrthoDB" id="194358at2759"/>
<feature type="region of interest" description="Disordered" evidence="4">
    <location>
        <begin position="329"/>
        <end position="371"/>
    </location>
</feature>
<dbReference type="SUPFAM" id="SSF48403">
    <property type="entry name" value="Ankyrin repeat"/>
    <property type="match status" value="1"/>
</dbReference>
<evidence type="ECO:0000313" key="5">
    <source>
        <dbReference type="EMBL" id="ETO01802.1"/>
    </source>
</evidence>
<feature type="region of interest" description="Disordered" evidence="4">
    <location>
        <begin position="280"/>
        <end position="307"/>
    </location>
</feature>
<dbReference type="PROSITE" id="PS50297">
    <property type="entry name" value="ANK_REP_REGION"/>
    <property type="match status" value="2"/>
</dbReference>
<evidence type="ECO:0000313" key="6">
    <source>
        <dbReference type="Proteomes" id="UP000023152"/>
    </source>
</evidence>
<dbReference type="InterPro" id="IPR002110">
    <property type="entry name" value="Ankyrin_rpt"/>
</dbReference>
<sequence length="399" mass="44802">MRFATSSYFSSYLPSLYTSTQQFRSSVFFISNVTFSVLKADRATRYLLCLSQKLAAELQTENICFSSSKNFLQKNRQLEGKGKKKKKGSKERRLCKFFRTPPCSTGRTDIINYIYIYLRIENMGGLIGQLFDSEWAKAVRNGEVQGVQYLLLEDSELLDAPVDSYGRKALHLSVSKGNNAMVYTLLIEGANVNEKAGRDDDTALHEACKISNVELIHMLLRFGADAKQLNRQRKMPHELGDEKTKAELSEERIAYVKSLGRPKTASYQRVSVSLSATANVNMNSNNNNNNNNNSNSNSNSNCNSNGKHHMHEMSCSDCFVVTITPPPRDDDLHYRHNSSSSGGSANNTSTSFGDDDSDSLSDSNKSSFNESYSLSEYDTNKLYVQRKSDLNFMTTFSQQ</sequence>
<feature type="non-terminal residue" evidence="5">
    <location>
        <position position="399"/>
    </location>
</feature>
<dbReference type="PROSITE" id="PS50088">
    <property type="entry name" value="ANK_REPEAT"/>
    <property type="match status" value="2"/>
</dbReference>
<reference evidence="5 6" key="1">
    <citation type="journal article" date="2013" name="Curr. Biol.">
        <title>The Genome of the Foraminiferan Reticulomyxa filosa.</title>
        <authorList>
            <person name="Glockner G."/>
            <person name="Hulsmann N."/>
            <person name="Schleicher M."/>
            <person name="Noegel A.A."/>
            <person name="Eichinger L."/>
            <person name="Gallinger C."/>
            <person name="Pawlowski J."/>
            <person name="Sierra R."/>
            <person name="Euteneuer U."/>
            <person name="Pillet L."/>
            <person name="Moustafa A."/>
            <person name="Platzer M."/>
            <person name="Groth M."/>
            <person name="Szafranski K."/>
            <person name="Schliwa M."/>
        </authorList>
    </citation>
    <scope>NUCLEOTIDE SEQUENCE [LARGE SCALE GENOMIC DNA]</scope>
</reference>
<name>X6LKZ1_RETFI</name>
<dbReference type="GO" id="GO:0004842">
    <property type="term" value="F:ubiquitin-protein transferase activity"/>
    <property type="evidence" value="ECO:0007669"/>
    <property type="project" value="TreeGrafter"/>
</dbReference>
<accession>X6LKZ1</accession>
<feature type="compositionally biased region" description="Low complexity" evidence="4">
    <location>
        <begin position="337"/>
        <end position="352"/>
    </location>
</feature>
<feature type="repeat" description="ANK" evidence="3">
    <location>
        <begin position="199"/>
        <end position="231"/>
    </location>
</feature>
<dbReference type="PANTHER" id="PTHR24171">
    <property type="entry name" value="ANKYRIN REPEAT DOMAIN-CONTAINING PROTEIN 39-RELATED"/>
    <property type="match status" value="1"/>
</dbReference>
<feature type="compositionally biased region" description="Low complexity" evidence="4">
    <location>
        <begin position="360"/>
        <end position="371"/>
    </location>
</feature>
<dbReference type="InterPro" id="IPR036770">
    <property type="entry name" value="Ankyrin_rpt-contain_sf"/>
</dbReference>
<dbReference type="AlphaFoldDB" id="X6LKZ1"/>
<dbReference type="Pfam" id="PF12796">
    <property type="entry name" value="Ank_2"/>
    <property type="match status" value="1"/>
</dbReference>
<evidence type="ECO:0000256" key="4">
    <source>
        <dbReference type="SAM" id="MobiDB-lite"/>
    </source>
</evidence>
<evidence type="ECO:0000256" key="3">
    <source>
        <dbReference type="PROSITE-ProRule" id="PRU00023"/>
    </source>
</evidence>
<dbReference type="Proteomes" id="UP000023152">
    <property type="component" value="Unassembled WGS sequence"/>
</dbReference>
<comment type="caution">
    <text evidence="5">The sequence shown here is derived from an EMBL/GenBank/DDBJ whole genome shotgun (WGS) entry which is preliminary data.</text>
</comment>
<dbReference type="SMART" id="SM00248">
    <property type="entry name" value="ANK"/>
    <property type="match status" value="2"/>
</dbReference>